<reference evidence="4" key="1">
    <citation type="journal article" date="2019" name="Int. J. Syst. Evol. Microbiol.">
        <title>The Global Catalogue of Microorganisms (GCM) 10K type strain sequencing project: providing services to taxonomists for standard genome sequencing and annotation.</title>
        <authorList>
            <consortium name="The Broad Institute Genomics Platform"/>
            <consortium name="The Broad Institute Genome Sequencing Center for Infectious Disease"/>
            <person name="Wu L."/>
            <person name="Ma J."/>
        </authorList>
    </citation>
    <scope>NUCLEOTIDE SEQUENCE [LARGE SCALE GENOMIC DNA]</scope>
    <source>
        <strain evidence="4">TBRC 5832</strain>
    </source>
</reference>
<sequence length="178" mass="18997">MQKNGDEMRKSKIGALVLSVLAGALAMPSPASAASVQSFRSVGLGLGNYVYLTTAGLNQPVGLYPGSSTWMMTWTVENKGTVNGHSMVKLVDDENRCLDSNGSGVGGHPYVRACNAGDYQLWEVFHPADHSGWVVFKSRGAFTKQGGKHLCIHSGTSSVNDNVTLQTCNTNAAYQQWA</sequence>
<evidence type="ECO:0000313" key="4">
    <source>
        <dbReference type="Proteomes" id="UP001595867"/>
    </source>
</evidence>
<feature type="chain" id="PRO_5047381539" evidence="1">
    <location>
        <begin position="34"/>
        <end position="178"/>
    </location>
</feature>
<name>A0ABV8IP29_9ACTN</name>
<evidence type="ECO:0000313" key="3">
    <source>
        <dbReference type="EMBL" id="MFC4065988.1"/>
    </source>
</evidence>
<dbReference type="PROSITE" id="PS50231">
    <property type="entry name" value="RICIN_B_LECTIN"/>
    <property type="match status" value="1"/>
</dbReference>
<comment type="caution">
    <text evidence="3">The sequence shown here is derived from an EMBL/GenBank/DDBJ whole genome shotgun (WGS) entry which is preliminary data.</text>
</comment>
<feature type="signal peptide" evidence="1">
    <location>
        <begin position="1"/>
        <end position="33"/>
    </location>
</feature>
<dbReference type="RefSeq" id="WP_378066971.1">
    <property type="nucleotide sequence ID" value="NZ_JBHSBL010000014.1"/>
</dbReference>
<evidence type="ECO:0000259" key="2">
    <source>
        <dbReference type="Pfam" id="PF00652"/>
    </source>
</evidence>
<keyword evidence="4" id="KW-1185">Reference proteome</keyword>
<feature type="domain" description="Ricin B lectin" evidence="2">
    <location>
        <begin position="93"/>
        <end position="177"/>
    </location>
</feature>
<evidence type="ECO:0000256" key="1">
    <source>
        <dbReference type="SAM" id="SignalP"/>
    </source>
</evidence>
<organism evidence="3 4">
    <name type="scientific">Actinoplanes subglobosus</name>
    <dbReference type="NCBI Taxonomy" id="1547892"/>
    <lineage>
        <taxon>Bacteria</taxon>
        <taxon>Bacillati</taxon>
        <taxon>Actinomycetota</taxon>
        <taxon>Actinomycetes</taxon>
        <taxon>Micromonosporales</taxon>
        <taxon>Micromonosporaceae</taxon>
        <taxon>Actinoplanes</taxon>
    </lineage>
</organism>
<dbReference type="Pfam" id="PF00652">
    <property type="entry name" value="Ricin_B_lectin"/>
    <property type="match status" value="1"/>
</dbReference>
<dbReference type="Gene3D" id="2.80.10.50">
    <property type="match status" value="1"/>
</dbReference>
<keyword evidence="1" id="KW-0732">Signal</keyword>
<dbReference type="SUPFAM" id="SSF50370">
    <property type="entry name" value="Ricin B-like lectins"/>
    <property type="match status" value="1"/>
</dbReference>
<dbReference type="EMBL" id="JBHSBL010000014">
    <property type="protein sequence ID" value="MFC4065988.1"/>
    <property type="molecule type" value="Genomic_DNA"/>
</dbReference>
<dbReference type="InterPro" id="IPR035992">
    <property type="entry name" value="Ricin_B-like_lectins"/>
</dbReference>
<gene>
    <name evidence="3" type="ORF">ACFO0C_13685</name>
</gene>
<dbReference type="InterPro" id="IPR000772">
    <property type="entry name" value="Ricin_B_lectin"/>
</dbReference>
<accession>A0ABV8IP29</accession>
<protein>
    <submittedName>
        <fullName evidence="3">Ricin-type beta-trefoil lectin domain protein</fullName>
    </submittedName>
</protein>
<proteinExistence type="predicted"/>
<dbReference type="Proteomes" id="UP001595867">
    <property type="component" value="Unassembled WGS sequence"/>
</dbReference>